<protein>
    <recommendedName>
        <fullName evidence="4">Beta-carotene 15,15'-monooxygenase</fullName>
    </recommendedName>
</protein>
<comment type="caution">
    <text evidence="2">The sequence shown here is derived from an EMBL/GenBank/DDBJ whole genome shotgun (WGS) entry which is preliminary data.</text>
</comment>
<feature type="transmembrane region" description="Helical" evidence="1">
    <location>
        <begin position="59"/>
        <end position="80"/>
    </location>
</feature>
<organism evidence="2 3">
    <name type="scientific">Porphyromonas pasteri</name>
    <dbReference type="NCBI Taxonomy" id="1583331"/>
    <lineage>
        <taxon>Bacteria</taxon>
        <taxon>Pseudomonadati</taxon>
        <taxon>Bacteroidota</taxon>
        <taxon>Bacteroidia</taxon>
        <taxon>Bacteroidales</taxon>
        <taxon>Porphyromonadaceae</taxon>
        <taxon>Porphyromonas</taxon>
    </lineage>
</organism>
<feature type="transmembrane region" description="Helical" evidence="1">
    <location>
        <begin position="27"/>
        <end position="47"/>
    </location>
</feature>
<keyword evidence="1" id="KW-0472">Membrane</keyword>
<evidence type="ECO:0000256" key="1">
    <source>
        <dbReference type="SAM" id="Phobius"/>
    </source>
</evidence>
<evidence type="ECO:0000313" key="2">
    <source>
        <dbReference type="EMBL" id="GGM47823.1"/>
    </source>
</evidence>
<reference evidence="3" key="1">
    <citation type="journal article" date="2019" name="Int. J. Syst. Evol. Microbiol.">
        <title>The Global Catalogue of Microorganisms (GCM) 10K type strain sequencing project: providing services to taxonomists for standard genome sequencing and annotation.</title>
        <authorList>
            <consortium name="The Broad Institute Genomics Platform"/>
            <consortium name="The Broad Institute Genome Sequencing Center for Infectious Disease"/>
            <person name="Wu L."/>
            <person name="Ma J."/>
        </authorList>
    </citation>
    <scope>NUCLEOTIDE SEQUENCE [LARGE SCALE GENOMIC DNA]</scope>
    <source>
        <strain evidence="3">JCM 30531</strain>
    </source>
</reference>
<evidence type="ECO:0008006" key="4">
    <source>
        <dbReference type="Google" id="ProtNLM"/>
    </source>
</evidence>
<feature type="transmembrane region" description="Helical" evidence="1">
    <location>
        <begin position="161"/>
        <end position="179"/>
    </location>
</feature>
<proteinExistence type="predicted"/>
<dbReference type="EMBL" id="BMPU01000001">
    <property type="protein sequence ID" value="GGM47823.1"/>
    <property type="molecule type" value="Genomic_DNA"/>
</dbReference>
<keyword evidence="1" id="KW-0812">Transmembrane</keyword>
<dbReference type="RefSeq" id="WP_188807409.1">
    <property type="nucleotide sequence ID" value="NZ_BMPU01000001.1"/>
</dbReference>
<gene>
    <name evidence="2" type="ORF">GCM10007088_03170</name>
</gene>
<name>A0ABQ2H4S7_9PORP</name>
<sequence length="215" mass="24105">MQYPLPRFEHLAALRQAWQLLKQNKSLYRYPLIISLLTLGTLGYMFFSGHTSSSSQASYLPLVVGTLNGILTYLFLMRVVKFFAGEVYPSRTRMALLKHFAGFVLLAVLFGLGAGVGLVLFFVPGFYFLNRCFLAPMLYLDGKAGIFAAFRESWTRTKGHFYTLLSALGIVLLLAAVNAVTLQLATVIILPVATLYLFILYRYLQEIPQDKTPAL</sequence>
<accession>A0ABQ2H4S7</accession>
<feature type="transmembrane region" description="Helical" evidence="1">
    <location>
        <begin position="100"/>
        <end position="122"/>
    </location>
</feature>
<feature type="transmembrane region" description="Helical" evidence="1">
    <location>
        <begin position="128"/>
        <end position="149"/>
    </location>
</feature>
<dbReference type="Proteomes" id="UP000653477">
    <property type="component" value="Unassembled WGS sequence"/>
</dbReference>
<keyword evidence="3" id="KW-1185">Reference proteome</keyword>
<keyword evidence="1" id="KW-1133">Transmembrane helix</keyword>
<feature type="transmembrane region" description="Helical" evidence="1">
    <location>
        <begin position="185"/>
        <end position="204"/>
    </location>
</feature>
<evidence type="ECO:0000313" key="3">
    <source>
        <dbReference type="Proteomes" id="UP000653477"/>
    </source>
</evidence>